<dbReference type="InterPro" id="IPR015947">
    <property type="entry name" value="PUA-like_sf"/>
</dbReference>
<feature type="domain" description="ASCH" evidence="1">
    <location>
        <begin position="15"/>
        <end position="132"/>
    </location>
</feature>
<reference evidence="2 3" key="1">
    <citation type="journal article" date="2017" name="Nat. Microbiol.">
        <title>Natural product diversity associated with the nematode symbionts Photorhabdus and Xenorhabdus.</title>
        <authorList>
            <person name="Tobias N.J."/>
            <person name="Wolff H."/>
            <person name="Djahanschiri B."/>
            <person name="Grundmann F."/>
            <person name="Kronenwerth M."/>
            <person name="Shi Y.M."/>
            <person name="Simonyi S."/>
            <person name="Grun P."/>
            <person name="Shapiro-Ilan D."/>
            <person name="Pidot S.J."/>
            <person name="Stinear T.P."/>
            <person name="Ebersberger I."/>
            <person name="Bode H.B."/>
        </authorList>
    </citation>
    <scope>NUCLEOTIDE SEQUENCE [LARGE SCALE GENOMIC DNA]</scope>
    <source>
        <strain evidence="2 3">DSM 17904</strain>
    </source>
</reference>
<dbReference type="RefSeq" id="WP_169926568.1">
    <property type="nucleotide sequence ID" value="NZ_CAWNRH010000093.1"/>
</dbReference>
<evidence type="ECO:0000313" key="3">
    <source>
        <dbReference type="Proteomes" id="UP000222366"/>
    </source>
</evidence>
<gene>
    <name evidence="2" type="ORF">Xsto_00161</name>
</gene>
<dbReference type="PANTHER" id="PTHR39203:SF1">
    <property type="entry name" value="CYTOPLASMIC PROTEIN"/>
    <property type="match status" value="1"/>
</dbReference>
<protein>
    <submittedName>
        <fullName evidence="2">ASCH domain-containing protein</fullName>
    </submittedName>
</protein>
<name>A0A2D0KW50_9GAMM</name>
<proteinExistence type="predicted"/>
<organism evidence="2 3">
    <name type="scientific">Xenorhabdus stockiae</name>
    <dbReference type="NCBI Taxonomy" id="351614"/>
    <lineage>
        <taxon>Bacteria</taxon>
        <taxon>Pseudomonadati</taxon>
        <taxon>Pseudomonadota</taxon>
        <taxon>Gammaproteobacteria</taxon>
        <taxon>Enterobacterales</taxon>
        <taxon>Morganellaceae</taxon>
        <taxon>Xenorhabdus</taxon>
    </lineage>
</organism>
<dbReference type="PIRSF" id="PIRSF021320">
    <property type="entry name" value="DUF984"/>
    <property type="match status" value="1"/>
</dbReference>
<dbReference type="AlphaFoldDB" id="A0A2D0KW50"/>
<dbReference type="InterPro" id="IPR007374">
    <property type="entry name" value="ASCH_domain"/>
</dbReference>
<dbReference type="Proteomes" id="UP000222366">
    <property type="component" value="Unassembled WGS sequence"/>
</dbReference>
<dbReference type="SUPFAM" id="SSF88697">
    <property type="entry name" value="PUA domain-like"/>
    <property type="match status" value="1"/>
</dbReference>
<evidence type="ECO:0000313" key="2">
    <source>
        <dbReference type="EMBL" id="PHM67598.1"/>
    </source>
</evidence>
<sequence>MMNMVKNKYPAAEHWKFGDSPELQDVLAELVSKEIKTATSCSFSSYKQCGSSILIGNEYIVLNSKDTPACVVRVMALHLIKFSEMTTELAWKEGEGDRSVKHWQQEHQCFFEREGSFSPDMEVVVIEFKVIDAL</sequence>
<dbReference type="EMBL" id="NJAJ01000002">
    <property type="protein sequence ID" value="PHM67598.1"/>
    <property type="molecule type" value="Genomic_DNA"/>
</dbReference>
<dbReference type="Pfam" id="PF04266">
    <property type="entry name" value="ASCH"/>
    <property type="match status" value="1"/>
</dbReference>
<keyword evidence="3" id="KW-1185">Reference proteome</keyword>
<dbReference type="SMART" id="SM01022">
    <property type="entry name" value="ASCH"/>
    <property type="match status" value="1"/>
</dbReference>
<dbReference type="PANTHER" id="PTHR39203">
    <property type="entry name" value="CYTOPLASMIC PROTEIN-RELATED"/>
    <property type="match status" value="1"/>
</dbReference>
<dbReference type="InterPro" id="IPR009326">
    <property type="entry name" value="DUF984"/>
</dbReference>
<evidence type="ECO:0000259" key="1">
    <source>
        <dbReference type="SMART" id="SM01022"/>
    </source>
</evidence>
<dbReference type="Gene3D" id="3.10.400.10">
    <property type="entry name" value="Sulfate adenylyltransferase"/>
    <property type="match status" value="1"/>
</dbReference>
<accession>A0A2D0KW50</accession>
<comment type="caution">
    <text evidence="2">The sequence shown here is derived from an EMBL/GenBank/DDBJ whole genome shotgun (WGS) entry which is preliminary data.</text>
</comment>